<accession>A0A6J1E3H1</accession>
<keyword evidence="2" id="KW-1185">Reference proteome</keyword>
<name>A0A6J1E3H1_MOMCH</name>
<sequence>MHELDILLRSLPNNWEAKVVEIQETKDITKLLLEDLIGLLMIHEITVKEHLEDVSNKKKDISLKSTSTEVEFDDEFEFNEEELVYLNRKFKNHFEKKHFTRRSSNQKSKGEKRQVKYNCPLFKSSSKK</sequence>
<reference evidence="3" key="1">
    <citation type="submission" date="2025-08" db="UniProtKB">
        <authorList>
            <consortium name="RefSeq"/>
        </authorList>
    </citation>
    <scope>IDENTIFICATION</scope>
    <source>
        <strain evidence="3">OHB3-1</strain>
    </source>
</reference>
<proteinExistence type="predicted"/>
<protein>
    <submittedName>
        <fullName evidence="3">Uncharacterized protein LOC111025706</fullName>
    </submittedName>
</protein>
<dbReference type="Proteomes" id="UP000504603">
    <property type="component" value="Unplaced"/>
</dbReference>
<dbReference type="GeneID" id="111025706"/>
<dbReference type="AlphaFoldDB" id="A0A6J1E3H1"/>
<dbReference type="KEGG" id="mcha:111025706"/>
<feature type="region of interest" description="Disordered" evidence="1">
    <location>
        <begin position="99"/>
        <end position="128"/>
    </location>
</feature>
<evidence type="ECO:0000313" key="2">
    <source>
        <dbReference type="Proteomes" id="UP000504603"/>
    </source>
</evidence>
<organism evidence="2 3">
    <name type="scientific">Momordica charantia</name>
    <name type="common">Bitter gourd</name>
    <name type="synonym">Balsam pear</name>
    <dbReference type="NCBI Taxonomy" id="3673"/>
    <lineage>
        <taxon>Eukaryota</taxon>
        <taxon>Viridiplantae</taxon>
        <taxon>Streptophyta</taxon>
        <taxon>Embryophyta</taxon>
        <taxon>Tracheophyta</taxon>
        <taxon>Spermatophyta</taxon>
        <taxon>Magnoliopsida</taxon>
        <taxon>eudicotyledons</taxon>
        <taxon>Gunneridae</taxon>
        <taxon>Pentapetalae</taxon>
        <taxon>rosids</taxon>
        <taxon>fabids</taxon>
        <taxon>Cucurbitales</taxon>
        <taxon>Cucurbitaceae</taxon>
        <taxon>Momordiceae</taxon>
        <taxon>Momordica</taxon>
    </lineage>
</organism>
<dbReference type="RefSeq" id="XP_022159291.1">
    <property type="nucleotide sequence ID" value="XM_022303599.1"/>
</dbReference>
<gene>
    <name evidence="3" type="primary">LOC111025706</name>
</gene>
<evidence type="ECO:0000256" key="1">
    <source>
        <dbReference type="SAM" id="MobiDB-lite"/>
    </source>
</evidence>
<evidence type="ECO:0000313" key="3">
    <source>
        <dbReference type="RefSeq" id="XP_022159291.1"/>
    </source>
</evidence>